<sequence length="355" mass="39921">MANSDEQKMEYTYLGKSGLKVSKIILGCMGFGSSKWQDWVLDEKEALPLLKYAYDKGITTWDTANTYSNGESERIIGKAIKQYNLPRDSLVIMTKCFFPVSKEDVSQNVMSGGVDPDQLGLINQYGLSRKAIFAAVDASLKRMGTDYIDLLQIHRRDPNTPIEETMEALHDLVKSGKVHYIGASSMYAWEFLQMQQVAEKNGWTRFVSMQNFYNLLYREEEREMIPMCKATGVGVVNWSPIARGFLARPPSATTTRTETDPTMQILVDPETKKLRNSDAETVRRVQELAEKKDVSMAQIATAWNLSKQGVTAPIVGVKKESQIDDALGALSVKLSEEDKAYLEECYQPKNVVGHK</sequence>
<dbReference type="EMBL" id="BACD03000043">
    <property type="protein sequence ID" value="GAO51263.1"/>
    <property type="molecule type" value="Genomic_DNA"/>
</dbReference>
<dbReference type="SUPFAM" id="SSF51430">
    <property type="entry name" value="NAD(P)-linked oxidoreductase"/>
    <property type="match status" value="1"/>
</dbReference>
<accession>A0A0E9NN78</accession>
<protein>
    <recommendedName>
        <fullName evidence="3">NADP-dependent oxidoreductase domain-containing protein</fullName>
    </recommendedName>
</protein>
<proteinExistence type="inferred from homology"/>
<name>A0A0E9NN78_SAICN</name>
<keyword evidence="1" id="KW-0560">Oxidoreductase</keyword>
<dbReference type="AlphaFoldDB" id="A0A0E9NN78"/>
<dbReference type="GO" id="GO:0005829">
    <property type="term" value="C:cytosol"/>
    <property type="evidence" value="ECO:0007669"/>
    <property type="project" value="UniProtKB-ARBA"/>
</dbReference>
<evidence type="ECO:0000256" key="2">
    <source>
        <dbReference type="ARBA" id="ARBA00038157"/>
    </source>
</evidence>
<dbReference type="GO" id="GO:0016491">
    <property type="term" value="F:oxidoreductase activity"/>
    <property type="evidence" value="ECO:0007669"/>
    <property type="project" value="UniProtKB-KW"/>
</dbReference>
<evidence type="ECO:0000313" key="5">
    <source>
        <dbReference type="Proteomes" id="UP000033140"/>
    </source>
</evidence>
<evidence type="ECO:0000256" key="1">
    <source>
        <dbReference type="ARBA" id="ARBA00023002"/>
    </source>
</evidence>
<reference evidence="4 5" key="1">
    <citation type="journal article" date="2011" name="J. Gen. Appl. Microbiol.">
        <title>Draft genome sequencing of the enigmatic yeast Saitoella complicata.</title>
        <authorList>
            <person name="Nishida H."/>
            <person name="Hamamoto M."/>
            <person name="Sugiyama J."/>
        </authorList>
    </citation>
    <scope>NUCLEOTIDE SEQUENCE [LARGE SCALE GENOMIC DNA]</scope>
    <source>
        <strain evidence="4 5">NRRL Y-17804</strain>
    </source>
</reference>
<comment type="caution">
    <text evidence="4">The sequence shown here is derived from an EMBL/GenBank/DDBJ whole genome shotgun (WGS) entry which is preliminary data.</text>
</comment>
<dbReference type="InterPro" id="IPR036812">
    <property type="entry name" value="NAD(P)_OxRdtase_dom_sf"/>
</dbReference>
<gene>
    <name evidence="4" type="ORF">G7K_5369-t1</name>
</gene>
<dbReference type="InterPro" id="IPR023210">
    <property type="entry name" value="NADP_OxRdtase_dom"/>
</dbReference>
<reference evidence="4 5" key="2">
    <citation type="journal article" date="2014" name="J. Gen. Appl. Microbiol.">
        <title>The early diverging ascomycetous budding yeast Saitoella complicata has three histone deacetylases belonging to the Clr6, Hos2, and Rpd3 lineages.</title>
        <authorList>
            <person name="Nishida H."/>
            <person name="Matsumoto T."/>
            <person name="Kondo S."/>
            <person name="Hamamoto M."/>
            <person name="Yoshikawa H."/>
        </authorList>
    </citation>
    <scope>NUCLEOTIDE SEQUENCE [LARGE SCALE GENOMIC DNA]</scope>
    <source>
        <strain evidence="4 5">NRRL Y-17804</strain>
    </source>
</reference>
<feature type="domain" description="NADP-dependent oxidoreductase" evidence="3">
    <location>
        <begin position="23"/>
        <end position="346"/>
    </location>
</feature>
<evidence type="ECO:0000259" key="3">
    <source>
        <dbReference type="Pfam" id="PF00248"/>
    </source>
</evidence>
<reference evidence="4 5" key="3">
    <citation type="journal article" date="2015" name="Genome Announc.">
        <title>Draft Genome Sequence of the Archiascomycetous Yeast Saitoella complicata.</title>
        <authorList>
            <person name="Yamauchi K."/>
            <person name="Kondo S."/>
            <person name="Hamamoto M."/>
            <person name="Takahashi Y."/>
            <person name="Ogura Y."/>
            <person name="Hayashi T."/>
            <person name="Nishida H."/>
        </authorList>
    </citation>
    <scope>NUCLEOTIDE SEQUENCE [LARGE SCALE GENOMIC DNA]</scope>
    <source>
        <strain evidence="4 5">NRRL Y-17804</strain>
    </source>
</reference>
<dbReference type="STRING" id="698492.A0A0E9NN78"/>
<evidence type="ECO:0000313" key="4">
    <source>
        <dbReference type="EMBL" id="GAO51263.1"/>
    </source>
</evidence>
<dbReference type="Gene3D" id="3.20.20.100">
    <property type="entry name" value="NADP-dependent oxidoreductase domain"/>
    <property type="match status" value="1"/>
</dbReference>
<dbReference type="Pfam" id="PF00248">
    <property type="entry name" value="Aldo_ket_red"/>
    <property type="match status" value="1"/>
</dbReference>
<keyword evidence="5" id="KW-1185">Reference proteome</keyword>
<dbReference type="PANTHER" id="PTHR43364:SF15">
    <property type="entry name" value="ARYL-ALCOHOL DEHYDROGENASE AAD16-RELATED"/>
    <property type="match status" value="1"/>
</dbReference>
<dbReference type="Proteomes" id="UP000033140">
    <property type="component" value="Unassembled WGS sequence"/>
</dbReference>
<dbReference type="FunFam" id="3.20.20.100:FF:000004">
    <property type="entry name" value="Oxidoreductase, aldo/keto reductase"/>
    <property type="match status" value="1"/>
</dbReference>
<dbReference type="PANTHER" id="PTHR43364">
    <property type="entry name" value="NADH-SPECIFIC METHYLGLYOXAL REDUCTASE-RELATED"/>
    <property type="match status" value="1"/>
</dbReference>
<comment type="similarity">
    <text evidence="2">Belongs to the aldo/keto reductase family. Aldo/keto reductase 2 subfamily.</text>
</comment>
<dbReference type="OMA" id="NRWIEHD"/>
<organism evidence="4 5">
    <name type="scientific">Saitoella complicata (strain BCRC 22490 / CBS 7301 / JCM 7358 / NBRC 10748 / NRRL Y-17804)</name>
    <dbReference type="NCBI Taxonomy" id="698492"/>
    <lineage>
        <taxon>Eukaryota</taxon>
        <taxon>Fungi</taxon>
        <taxon>Dikarya</taxon>
        <taxon>Ascomycota</taxon>
        <taxon>Taphrinomycotina</taxon>
        <taxon>Taphrinomycotina incertae sedis</taxon>
        <taxon>Saitoella</taxon>
    </lineage>
</organism>
<dbReference type="CDD" id="cd19079">
    <property type="entry name" value="AKR_EcYajO-like"/>
    <property type="match status" value="1"/>
</dbReference>
<dbReference type="InterPro" id="IPR050523">
    <property type="entry name" value="AKR_Detox_Biosynth"/>
</dbReference>